<evidence type="ECO:0000313" key="1">
    <source>
        <dbReference type="EMBL" id="MFC4617991.1"/>
    </source>
</evidence>
<reference evidence="2" key="1">
    <citation type="journal article" date="2019" name="Int. J. Syst. Evol. Microbiol.">
        <title>The Global Catalogue of Microorganisms (GCM) 10K type strain sequencing project: providing services to taxonomists for standard genome sequencing and annotation.</title>
        <authorList>
            <consortium name="The Broad Institute Genomics Platform"/>
            <consortium name="The Broad Institute Genome Sequencing Center for Infectious Disease"/>
            <person name="Wu L."/>
            <person name="Ma J."/>
        </authorList>
    </citation>
    <scope>NUCLEOTIDE SEQUENCE [LARGE SCALE GENOMIC DNA]</scope>
    <source>
        <strain evidence="2">CGMCC 1.16306</strain>
    </source>
</reference>
<accession>A0ABV9GL48</accession>
<proteinExistence type="predicted"/>
<keyword evidence="2" id="KW-1185">Reference proteome</keyword>
<dbReference type="Proteomes" id="UP001596022">
    <property type="component" value="Unassembled WGS sequence"/>
</dbReference>
<name>A0ABV9GL48_9BACL</name>
<organism evidence="1 2">
    <name type="scientific">Camelliibacillus cellulosilyticus</name>
    <dbReference type="NCBI Taxonomy" id="2174486"/>
    <lineage>
        <taxon>Bacteria</taxon>
        <taxon>Bacillati</taxon>
        <taxon>Bacillota</taxon>
        <taxon>Bacilli</taxon>
        <taxon>Bacillales</taxon>
        <taxon>Sporolactobacillaceae</taxon>
        <taxon>Camelliibacillus</taxon>
    </lineage>
</organism>
<comment type="caution">
    <text evidence="1">The sequence shown here is derived from an EMBL/GenBank/DDBJ whole genome shotgun (WGS) entry which is preliminary data.</text>
</comment>
<gene>
    <name evidence="1" type="ORF">ACFO4N_04510</name>
</gene>
<protein>
    <submittedName>
        <fullName evidence="1">Uncharacterized protein</fullName>
    </submittedName>
</protein>
<evidence type="ECO:0000313" key="2">
    <source>
        <dbReference type="Proteomes" id="UP001596022"/>
    </source>
</evidence>
<dbReference type="RefSeq" id="WP_376845001.1">
    <property type="nucleotide sequence ID" value="NZ_JBHSFW010000001.1"/>
</dbReference>
<sequence length="124" mass="15055">MDYCFMRTDTGYDVMMLAVRTERGVYRVYRLGPDADEPPVFEESDPSKLREQVRKWCRAHLPKELEMIRFPVRNNRQDCLRIKAYLKERQIPFEMKLHTFYVRKREYDRIKDDLERMAGVSNEA</sequence>
<dbReference type="EMBL" id="JBHSFW010000001">
    <property type="protein sequence ID" value="MFC4617991.1"/>
    <property type="molecule type" value="Genomic_DNA"/>
</dbReference>